<evidence type="ECO:0000256" key="3">
    <source>
        <dbReference type="ARBA" id="ARBA00022618"/>
    </source>
</evidence>
<sequence length="106" mass="12683">MLKEYFKSQMQEFRNVIYMLLGYKIDRTQNSLYKLRSMYAEQPDDQLCFQVNKEGDLNLLENEFSATLEDMINLHLRHQKSIPVFLSAITMDLFNNKTMTKTFQIE</sequence>
<evidence type="ECO:0008006" key="9">
    <source>
        <dbReference type="Google" id="ProtNLM"/>
    </source>
</evidence>
<keyword evidence="8" id="KW-1185">Reference proteome</keyword>
<dbReference type="Gene3D" id="1.20.5.170">
    <property type="match status" value="1"/>
</dbReference>
<dbReference type="GO" id="GO:0072686">
    <property type="term" value="C:mitotic spindle"/>
    <property type="evidence" value="ECO:0007669"/>
    <property type="project" value="TreeGrafter"/>
</dbReference>
<dbReference type="EMBL" id="JANEYF010000093">
    <property type="protein sequence ID" value="KAJ8972306.1"/>
    <property type="molecule type" value="Genomic_DNA"/>
</dbReference>
<name>A0AAV8ZXE3_9CUCU</name>
<reference evidence="7" key="1">
    <citation type="journal article" date="2023" name="Insect Mol. Biol.">
        <title>Genome sequencing provides insights into the evolution of gene families encoding plant cell wall-degrading enzymes in longhorned beetles.</title>
        <authorList>
            <person name="Shin N.R."/>
            <person name="Okamura Y."/>
            <person name="Kirsch R."/>
            <person name="Pauchet Y."/>
        </authorList>
    </citation>
    <scope>NUCLEOTIDE SEQUENCE</scope>
    <source>
        <strain evidence="7">RBIC_L_NR</strain>
    </source>
</reference>
<keyword evidence="5" id="KW-0539">Nucleus</keyword>
<dbReference type="Proteomes" id="UP001162156">
    <property type="component" value="Unassembled WGS sequence"/>
</dbReference>
<dbReference type="AlphaFoldDB" id="A0AAV8ZXE3"/>
<dbReference type="GO" id="GO:0005635">
    <property type="term" value="C:nuclear envelope"/>
    <property type="evidence" value="ECO:0007669"/>
    <property type="project" value="TreeGrafter"/>
</dbReference>
<evidence type="ECO:0000256" key="1">
    <source>
        <dbReference type="ARBA" id="ARBA00004123"/>
    </source>
</evidence>
<keyword evidence="3" id="KW-0132">Cell division</keyword>
<keyword evidence="4" id="KW-0498">Mitosis</keyword>
<accession>A0AAV8ZXE3</accession>
<comment type="caution">
    <text evidence="7">The sequence shown here is derived from an EMBL/GenBank/DDBJ whole genome shotgun (WGS) entry which is preliminary data.</text>
</comment>
<evidence type="ECO:0000256" key="2">
    <source>
        <dbReference type="ARBA" id="ARBA00008029"/>
    </source>
</evidence>
<dbReference type="GO" id="GO:0051315">
    <property type="term" value="P:attachment of mitotic spindle microtubules to kinetochore"/>
    <property type="evidence" value="ECO:0007669"/>
    <property type="project" value="TreeGrafter"/>
</dbReference>
<dbReference type="GO" id="GO:0000776">
    <property type="term" value="C:kinetochore"/>
    <property type="evidence" value="ECO:0007669"/>
    <property type="project" value="TreeGrafter"/>
</dbReference>
<dbReference type="GO" id="GO:0007094">
    <property type="term" value="P:mitotic spindle assembly checkpoint signaling"/>
    <property type="evidence" value="ECO:0007669"/>
    <property type="project" value="InterPro"/>
</dbReference>
<keyword evidence="6" id="KW-0131">Cell cycle</keyword>
<protein>
    <recommendedName>
        <fullName evidence="9">Spindle assembly checkpoint component MAD1</fullName>
    </recommendedName>
</protein>
<proteinExistence type="inferred from homology"/>
<evidence type="ECO:0000313" key="8">
    <source>
        <dbReference type="Proteomes" id="UP001162156"/>
    </source>
</evidence>
<dbReference type="Gene3D" id="3.30.457.60">
    <property type="match status" value="1"/>
</dbReference>
<evidence type="ECO:0000256" key="5">
    <source>
        <dbReference type="ARBA" id="ARBA00023242"/>
    </source>
</evidence>
<dbReference type="PANTHER" id="PTHR23168">
    <property type="entry name" value="MITOTIC SPINDLE ASSEMBLY CHECKPOINT PROTEIN MAD1 MITOTIC ARREST DEFICIENT-LIKE PROTEIN 1"/>
    <property type="match status" value="1"/>
</dbReference>
<gene>
    <name evidence="7" type="ORF">NQ314_000221</name>
</gene>
<dbReference type="FunFam" id="3.30.457.60:FF:000002">
    <property type="entry name" value="Mitotic spindle assembly checkpoint protein MAD1"/>
    <property type="match status" value="1"/>
</dbReference>
<comment type="similarity">
    <text evidence="2">Belongs to the MAD1 family.</text>
</comment>
<dbReference type="GO" id="GO:0051301">
    <property type="term" value="P:cell division"/>
    <property type="evidence" value="ECO:0007669"/>
    <property type="project" value="UniProtKB-KW"/>
</dbReference>
<evidence type="ECO:0000313" key="7">
    <source>
        <dbReference type="EMBL" id="KAJ8972306.1"/>
    </source>
</evidence>
<dbReference type="PANTHER" id="PTHR23168:SF0">
    <property type="entry name" value="MITOTIC SPINDLE ASSEMBLY CHECKPOINT PROTEIN MAD1"/>
    <property type="match status" value="1"/>
</dbReference>
<dbReference type="InterPro" id="IPR008672">
    <property type="entry name" value="Mad1"/>
</dbReference>
<evidence type="ECO:0000256" key="4">
    <source>
        <dbReference type="ARBA" id="ARBA00022776"/>
    </source>
</evidence>
<dbReference type="Pfam" id="PF05557">
    <property type="entry name" value="MAD"/>
    <property type="match status" value="1"/>
</dbReference>
<evidence type="ECO:0000256" key="6">
    <source>
        <dbReference type="ARBA" id="ARBA00023306"/>
    </source>
</evidence>
<comment type="subcellular location">
    <subcellularLocation>
        <location evidence="1">Nucleus</location>
    </subcellularLocation>
</comment>
<organism evidence="7 8">
    <name type="scientific">Rhamnusium bicolor</name>
    <dbReference type="NCBI Taxonomy" id="1586634"/>
    <lineage>
        <taxon>Eukaryota</taxon>
        <taxon>Metazoa</taxon>
        <taxon>Ecdysozoa</taxon>
        <taxon>Arthropoda</taxon>
        <taxon>Hexapoda</taxon>
        <taxon>Insecta</taxon>
        <taxon>Pterygota</taxon>
        <taxon>Neoptera</taxon>
        <taxon>Endopterygota</taxon>
        <taxon>Coleoptera</taxon>
        <taxon>Polyphaga</taxon>
        <taxon>Cucujiformia</taxon>
        <taxon>Chrysomeloidea</taxon>
        <taxon>Cerambycidae</taxon>
        <taxon>Lepturinae</taxon>
        <taxon>Rhagiini</taxon>
        <taxon>Rhamnusium</taxon>
    </lineage>
</organism>